<organism evidence="5 6">
    <name type="scientific">Cadophora malorum</name>
    <dbReference type="NCBI Taxonomy" id="108018"/>
    <lineage>
        <taxon>Eukaryota</taxon>
        <taxon>Fungi</taxon>
        <taxon>Dikarya</taxon>
        <taxon>Ascomycota</taxon>
        <taxon>Pezizomycotina</taxon>
        <taxon>Leotiomycetes</taxon>
        <taxon>Helotiales</taxon>
        <taxon>Ploettnerulaceae</taxon>
        <taxon>Cadophora</taxon>
    </lineage>
</organism>
<dbReference type="InterPro" id="IPR021765">
    <property type="entry name" value="UstYa-like"/>
</dbReference>
<accession>A0A8H7W9V1</accession>
<dbReference type="GO" id="GO:0016491">
    <property type="term" value="F:oxidoreductase activity"/>
    <property type="evidence" value="ECO:0007669"/>
    <property type="project" value="UniProtKB-KW"/>
</dbReference>
<sequence length="213" mass="23862">MSDGGESGAVLESQKQISLSQWLFSYRTAFYVVLAVYIITGVASYSYEDAVDWRNTQSTLENAAGLPRVPFDQAVLFDADVSYASYMNGIDDPWTNKLLPLTQPDGTTNSEDKPFCISMFHQLHCIAGLKWIFESEENSAVNKTSEAYIMKKKHMAHCFDFLRQAVMCAGDMTLEPVEDDATDGWNVTHACRNFKTIYDFAAESRLTNTTGIL</sequence>
<dbReference type="Proteomes" id="UP000664132">
    <property type="component" value="Unassembled WGS sequence"/>
</dbReference>
<gene>
    <name evidence="5" type="ORF">IFR04_010103</name>
</gene>
<evidence type="ECO:0000256" key="3">
    <source>
        <dbReference type="ARBA" id="ARBA00035112"/>
    </source>
</evidence>
<keyword evidence="4" id="KW-0812">Transmembrane</keyword>
<proteinExistence type="inferred from homology"/>
<dbReference type="OrthoDB" id="3687641at2759"/>
<evidence type="ECO:0000256" key="2">
    <source>
        <dbReference type="ARBA" id="ARBA00023002"/>
    </source>
</evidence>
<evidence type="ECO:0000313" key="6">
    <source>
        <dbReference type="Proteomes" id="UP000664132"/>
    </source>
</evidence>
<name>A0A8H7W9V1_9HELO</name>
<keyword evidence="6" id="KW-1185">Reference proteome</keyword>
<evidence type="ECO:0000256" key="4">
    <source>
        <dbReference type="SAM" id="Phobius"/>
    </source>
</evidence>
<comment type="similarity">
    <text evidence="3">Belongs to the ustYa family.</text>
</comment>
<keyword evidence="2" id="KW-0560">Oxidoreductase</keyword>
<dbReference type="EMBL" id="JAFJYH010000175">
    <property type="protein sequence ID" value="KAG4416774.1"/>
    <property type="molecule type" value="Genomic_DNA"/>
</dbReference>
<reference evidence="5" key="1">
    <citation type="submission" date="2021-02" db="EMBL/GenBank/DDBJ databases">
        <title>Genome sequence Cadophora malorum strain M34.</title>
        <authorList>
            <person name="Stefanovic E."/>
            <person name="Vu D."/>
            <person name="Scully C."/>
            <person name="Dijksterhuis J."/>
            <person name="Roader J."/>
            <person name="Houbraken J."/>
        </authorList>
    </citation>
    <scope>NUCLEOTIDE SEQUENCE</scope>
    <source>
        <strain evidence="5">M34</strain>
    </source>
</reference>
<comment type="pathway">
    <text evidence="1">Mycotoxin biosynthesis.</text>
</comment>
<dbReference type="GO" id="GO:0043386">
    <property type="term" value="P:mycotoxin biosynthetic process"/>
    <property type="evidence" value="ECO:0007669"/>
    <property type="project" value="InterPro"/>
</dbReference>
<evidence type="ECO:0000313" key="5">
    <source>
        <dbReference type="EMBL" id="KAG4416774.1"/>
    </source>
</evidence>
<dbReference type="Pfam" id="PF11807">
    <property type="entry name" value="UstYa"/>
    <property type="match status" value="1"/>
</dbReference>
<keyword evidence="4" id="KW-1133">Transmembrane helix</keyword>
<keyword evidence="4" id="KW-0472">Membrane</keyword>
<feature type="transmembrane region" description="Helical" evidence="4">
    <location>
        <begin position="28"/>
        <end position="47"/>
    </location>
</feature>
<evidence type="ECO:0000256" key="1">
    <source>
        <dbReference type="ARBA" id="ARBA00004685"/>
    </source>
</evidence>
<dbReference type="AlphaFoldDB" id="A0A8H7W9V1"/>
<dbReference type="PANTHER" id="PTHR33365">
    <property type="entry name" value="YALI0B05434P"/>
    <property type="match status" value="1"/>
</dbReference>
<dbReference type="PANTHER" id="PTHR33365:SF11">
    <property type="entry name" value="TAT PATHWAY SIGNAL SEQUENCE"/>
    <property type="match status" value="1"/>
</dbReference>
<protein>
    <submittedName>
        <fullName evidence="5">Uncharacterized protein</fullName>
    </submittedName>
</protein>
<comment type="caution">
    <text evidence="5">The sequence shown here is derived from an EMBL/GenBank/DDBJ whole genome shotgun (WGS) entry which is preliminary data.</text>
</comment>